<organism evidence="3 4">
    <name type="scientific">Luteimonas salinisoli</name>
    <dbReference type="NCBI Taxonomy" id="2752307"/>
    <lineage>
        <taxon>Bacteria</taxon>
        <taxon>Pseudomonadati</taxon>
        <taxon>Pseudomonadota</taxon>
        <taxon>Gammaproteobacteria</taxon>
        <taxon>Lysobacterales</taxon>
        <taxon>Lysobacteraceae</taxon>
        <taxon>Luteimonas</taxon>
    </lineage>
</organism>
<dbReference type="InterPro" id="IPR046586">
    <property type="entry name" value="DUF6644"/>
</dbReference>
<evidence type="ECO:0000256" key="1">
    <source>
        <dbReference type="SAM" id="Phobius"/>
    </source>
</evidence>
<dbReference type="AlphaFoldDB" id="A0A853JE66"/>
<keyword evidence="1" id="KW-0472">Membrane</keyword>
<protein>
    <submittedName>
        <fullName evidence="3">DUF2214 domain-containing protein</fullName>
    </submittedName>
</protein>
<comment type="caution">
    <text evidence="3">The sequence shown here is derived from an EMBL/GenBank/DDBJ whole genome shotgun (WGS) entry which is preliminary data.</text>
</comment>
<name>A0A853JE66_9GAMM</name>
<dbReference type="EMBL" id="JACCKA010000072">
    <property type="protein sequence ID" value="NZA27145.1"/>
    <property type="molecule type" value="Genomic_DNA"/>
</dbReference>
<accession>A0A853JE66</accession>
<reference evidence="3 4" key="1">
    <citation type="submission" date="2020-07" db="EMBL/GenBank/DDBJ databases">
        <title>Luteimonas sp. SJ-92.</title>
        <authorList>
            <person name="Huang X.-X."/>
            <person name="Xu L."/>
            <person name="Sun J.-Q."/>
        </authorList>
    </citation>
    <scope>NUCLEOTIDE SEQUENCE [LARGE SCALE GENOMIC DNA]</scope>
    <source>
        <strain evidence="3 4">SJ-92</strain>
    </source>
</reference>
<dbReference type="Proteomes" id="UP000578091">
    <property type="component" value="Unassembled WGS sequence"/>
</dbReference>
<feature type="transmembrane region" description="Helical" evidence="1">
    <location>
        <begin position="100"/>
        <end position="117"/>
    </location>
</feature>
<dbReference type="RefSeq" id="WP_180678921.1">
    <property type="nucleotide sequence ID" value="NZ_JACCKA010000072.1"/>
</dbReference>
<keyword evidence="1" id="KW-0812">Transmembrane</keyword>
<evidence type="ECO:0000313" key="4">
    <source>
        <dbReference type="Proteomes" id="UP000578091"/>
    </source>
</evidence>
<proteinExistence type="predicted"/>
<keyword evidence="4" id="KW-1185">Reference proteome</keyword>
<feature type="transmembrane region" description="Helical" evidence="1">
    <location>
        <begin position="69"/>
        <end position="88"/>
    </location>
</feature>
<dbReference type="Pfam" id="PF20349">
    <property type="entry name" value="DUF6644"/>
    <property type="match status" value="1"/>
</dbReference>
<feature type="domain" description="DUF6644" evidence="2">
    <location>
        <begin position="29"/>
        <end position="161"/>
    </location>
</feature>
<keyword evidence="1" id="KW-1133">Transmembrane helix</keyword>
<feature type="transmembrane region" description="Helical" evidence="1">
    <location>
        <begin position="138"/>
        <end position="159"/>
    </location>
</feature>
<feature type="transmembrane region" description="Helical" evidence="1">
    <location>
        <begin position="26"/>
        <end position="49"/>
    </location>
</feature>
<sequence length="162" mass="17327">MSVSVAALLGWLEAWPGARWLQDSGTAYLFVNAAHLLGIALLLGSILPLDLRLVFAGANERLAILARSAVRVAATGLALAIATGAWLFSVQPLAYLGNAAFRWKLVLLALALANIAAQHRLLRRRPWPRNPGDVPAGMRMLAGLSALLWTATLVAGRWIGFV</sequence>
<evidence type="ECO:0000313" key="3">
    <source>
        <dbReference type="EMBL" id="NZA27145.1"/>
    </source>
</evidence>
<gene>
    <name evidence="3" type="ORF">H0E84_12215</name>
</gene>
<evidence type="ECO:0000259" key="2">
    <source>
        <dbReference type="Pfam" id="PF20349"/>
    </source>
</evidence>